<feature type="chain" id="PRO_5047090370" evidence="2">
    <location>
        <begin position="20"/>
        <end position="270"/>
    </location>
</feature>
<evidence type="ECO:0000313" key="4">
    <source>
        <dbReference type="Proteomes" id="UP001628179"/>
    </source>
</evidence>
<protein>
    <submittedName>
        <fullName evidence="3">Uncharacterized protein</fullName>
    </submittedName>
</protein>
<evidence type="ECO:0000256" key="1">
    <source>
        <dbReference type="SAM" id="MobiDB-lite"/>
    </source>
</evidence>
<evidence type="ECO:0000313" key="3">
    <source>
        <dbReference type="EMBL" id="GAB1318434.1"/>
    </source>
</evidence>
<dbReference type="Proteomes" id="UP001628179">
    <property type="component" value="Unassembled WGS sequence"/>
</dbReference>
<keyword evidence="4" id="KW-1185">Reference proteome</keyword>
<reference evidence="3 4" key="1">
    <citation type="submission" date="2024-09" db="EMBL/GenBank/DDBJ databases">
        <title>Itraconazole resistance in Madurella fahalii resulting from another homologue of gene encoding cytochrome P450 14-alpha sterol demethylase (CYP51).</title>
        <authorList>
            <person name="Yoshioka I."/>
            <person name="Fahal A.H."/>
            <person name="Kaneko S."/>
            <person name="Yaguchi T."/>
        </authorList>
    </citation>
    <scope>NUCLEOTIDE SEQUENCE [LARGE SCALE GENOMIC DNA]</scope>
    <source>
        <strain evidence="3 4">IFM 68171</strain>
    </source>
</reference>
<feature type="signal peptide" evidence="2">
    <location>
        <begin position="1"/>
        <end position="19"/>
    </location>
</feature>
<dbReference type="EMBL" id="BAAFSV010000005">
    <property type="protein sequence ID" value="GAB1318434.1"/>
    <property type="molecule type" value="Genomic_DNA"/>
</dbReference>
<gene>
    <name evidence="3" type="ORF">MFIFM68171_08644</name>
</gene>
<organism evidence="3 4">
    <name type="scientific">Madurella fahalii</name>
    <dbReference type="NCBI Taxonomy" id="1157608"/>
    <lineage>
        <taxon>Eukaryota</taxon>
        <taxon>Fungi</taxon>
        <taxon>Dikarya</taxon>
        <taxon>Ascomycota</taxon>
        <taxon>Pezizomycotina</taxon>
        <taxon>Sordariomycetes</taxon>
        <taxon>Sordariomycetidae</taxon>
        <taxon>Sordariales</taxon>
        <taxon>Sordariales incertae sedis</taxon>
        <taxon>Madurella</taxon>
    </lineage>
</organism>
<feature type="compositionally biased region" description="Low complexity" evidence="1">
    <location>
        <begin position="202"/>
        <end position="217"/>
    </location>
</feature>
<evidence type="ECO:0000256" key="2">
    <source>
        <dbReference type="SAM" id="SignalP"/>
    </source>
</evidence>
<sequence>MHNRKIAFAALQLLTFAAAHEYEFFRWNTPGADVAANVRRQSPPPGYHPEFGSCGSGTTCENACGPNWISCDASTTLSLFCYNQVDLNQTCCENGSGRACESGYYCAWQEFGGRVWCCENGQSLEECGLPSTATTASSPGSPGSSSTSSGSGSSTSGTSGGTVTVSESSLPTCSHYQGSTVTSWATTTVISTISFEVTVTAGEGCSSSPSSRSSGSGTITEPPASSSTSHRPPLNATSSTSSLVTAGTGGLRADFVTLGLAVLGLLCFEM</sequence>
<dbReference type="GeneID" id="98179387"/>
<feature type="region of interest" description="Disordered" evidence="1">
    <location>
        <begin position="202"/>
        <end position="243"/>
    </location>
</feature>
<dbReference type="RefSeq" id="XP_070920165.1">
    <property type="nucleotide sequence ID" value="XM_071064064.1"/>
</dbReference>
<keyword evidence="2" id="KW-0732">Signal</keyword>
<feature type="compositionally biased region" description="Polar residues" evidence="1">
    <location>
        <begin position="223"/>
        <end position="243"/>
    </location>
</feature>
<name>A0ABQ0GL58_9PEZI</name>
<comment type="caution">
    <text evidence="3">The sequence shown here is derived from an EMBL/GenBank/DDBJ whole genome shotgun (WGS) entry which is preliminary data.</text>
</comment>
<accession>A0ABQ0GL58</accession>
<feature type="region of interest" description="Disordered" evidence="1">
    <location>
        <begin position="130"/>
        <end position="166"/>
    </location>
</feature>
<proteinExistence type="predicted"/>
<feature type="compositionally biased region" description="Low complexity" evidence="1">
    <location>
        <begin position="131"/>
        <end position="166"/>
    </location>
</feature>